<dbReference type="OrthoDB" id="128646at2759"/>
<proteinExistence type="predicted"/>
<evidence type="ECO:0008006" key="3">
    <source>
        <dbReference type="Google" id="ProtNLM"/>
    </source>
</evidence>
<comment type="caution">
    <text evidence="1">The sequence shown here is derived from an EMBL/GenBank/DDBJ whole genome shotgun (WGS) entry which is preliminary data.</text>
</comment>
<reference evidence="1" key="1">
    <citation type="journal article" date="2020" name="New Phytol.">
        <title>Comparative genomics reveals dynamic genome evolution in host specialist ectomycorrhizal fungi.</title>
        <authorList>
            <person name="Lofgren L.A."/>
            <person name="Nguyen N.H."/>
            <person name="Vilgalys R."/>
            <person name="Ruytinx J."/>
            <person name="Liao H.L."/>
            <person name="Branco S."/>
            <person name="Kuo A."/>
            <person name="LaButti K."/>
            <person name="Lipzen A."/>
            <person name="Andreopoulos W."/>
            <person name="Pangilinan J."/>
            <person name="Riley R."/>
            <person name="Hundley H."/>
            <person name="Na H."/>
            <person name="Barry K."/>
            <person name="Grigoriev I.V."/>
            <person name="Stajich J.E."/>
            <person name="Kennedy P.G."/>
        </authorList>
    </citation>
    <scope>NUCLEOTIDE SEQUENCE</scope>
    <source>
        <strain evidence="1">FC423</strain>
    </source>
</reference>
<keyword evidence="2" id="KW-1185">Reference proteome</keyword>
<dbReference type="Proteomes" id="UP000823399">
    <property type="component" value="Unassembled WGS sequence"/>
</dbReference>
<dbReference type="RefSeq" id="XP_041284744.1">
    <property type="nucleotide sequence ID" value="XM_041430375.1"/>
</dbReference>
<dbReference type="Gene3D" id="2.40.70.10">
    <property type="entry name" value="Acid Proteases"/>
    <property type="match status" value="1"/>
</dbReference>
<sequence length="67" mass="7471">KLLRPIPVKNIDGSLNAAGLMTHFAELGLKIGDHVEDKAAFMVTDLGSDDIIIGIDWLRYHNPEIDW</sequence>
<accession>A0A9P7ER02</accession>
<dbReference type="InterPro" id="IPR021109">
    <property type="entry name" value="Peptidase_aspartic_dom_sf"/>
</dbReference>
<feature type="non-terminal residue" evidence="1">
    <location>
        <position position="1"/>
    </location>
</feature>
<organism evidence="1 2">
    <name type="scientific">Suillus discolor</name>
    <dbReference type="NCBI Taxonomy" id="1912936"/>
    <lineage>
        <taxon>Eukaryota</taxon>
        <taxon>Fungi</taxon>
        <taxon>Dikarya</taxon>
        <taxon>Basidiomycota</taxon>
        <taxon>Agaricomycotina</taxon>
        <taxon>Agaricomycetes</taxon>
        <taxon>Agaricomycetidae</taxon>
        <taxon>Boletales</taxon>
        <taxon>Suillineae</taxon>
        <taxon>Suillaceae</taxon>
        <taxon>Suillus</taxon>
    </lineage>
</organism>
<dbReference type="AlphaFoldDB" id="A0A9P7ER02"/>
<protein>
    <recommendedName>
        <fullName evidence="3">Reverse transcriptase domain-containing protein</fullName>
    </recommendedName>
</protein>
<dbReference type="GeneID" id="64692634"/>
<evidence type="ECO:0000313" key="2">
    <source>
        <dbReference type="Proteomes" id="UP000823399"/>
    </source>
</evidence>
<evidence type="ECO:0000313" key="1">
    <source>
        <dbReference type="EMBL" id="KAG2085771.1"/>
    </source>
</evidence>
<feature type="non-terminal residue" evidence="1">
    <location>
        <position position="67"/>
    </location>
</feature>
<dbReference type="EMBL" id="JABBWM010000160">
    <property type="protein sequence ID" value="KAG2085771.1"/>
    <property type="molecule type" value="Genomic_DNA"/>
</dbReference>
<name>A0A9P7ER02_9AGAM</name>
<gene>
    <name evidence="1" type="ORF">F5147DRAFT_549049</name>
</gene>